<name>A0AAW8JMH5_9GAMM</name>
<evidence type="ECO:0000313" key="1">
    <source>
        <dbReference type="EMBL" id="MDQ9073157.1"/>
    </source>
</evidence>
<comment type="caution">
    <text evidence="1">The sequence shown here is derived from an EMBL/GenBank/DDBJ whole genome shotgun (WGS) entry which is preliminary data.</text>
</comment>
<dbReference type="Pfam" id="PF11876">
    <property type="entry name" value="TsiV"/>
    <property type="match status" value="1"/>
</dbReference>
<reference evidence="1" key="1">
    <citation type="submission" date="2023-08" db="EMBL/GenBank/DDBJ databases">
        <title>Emergence of clinically-relevant ST2 carbapenem-resistant Acinetobacter baumannii strains in hospital sewages in Zhejiang, East of China.</title>
        <authorList>
            <person name="Kaichao C."/>
            <person name="Zhang R."/>
        </authorList>
    </citation>
    <scope>NUCLEOTIDE SEQUENCE</scope>
    <source>
        <strain evidence="1">M-SY-60</strain>
    </source>
</reference>
<gene>
    <name evidence="1" type="ORF">RFH51_17035</name>
</gene>
<dbReference type="InterPro" id="IPR021815">
    <property type="entry name" value="TsiV"/>
</dbReference>
<evidence type="ECO:0000313" key="2">
    <source>
        <dbReference type="Proteomes" id="UP001243195"/>
    </source>
</evidence>
<dbReference type="AlphaFoldDB" id="A0AAW8JMH5"/>
<protein>
    <submittedName>
        <fullName evidence="1">DUF3396 domain-containing protein</fullName>
    </submittedName>
</protein>
<proteinExistence type="predicted"/>
<dbReference type="Proteomes" id="UP001243195">
    <property type="component" value="Unassembled WGS sequence"/>
</dbReference>
<dbReference type="EMBL" id="JAVIDA010000035">
    <property type="protein sequence ID" value="MDQ9073157.1"/>
    <property type="molecule type" value="Genomic_DNA"/>
</dbReference>
<sequence length="414" mass="47608">MHSIEQQTPSDAELLEQLRLAERELLMLDKDDQVLSNLSLTIQIYFNNGGNDEGKQKVLDLIDKFKNQYPSVLRSHFAAFRSTGFVKLTDKSYQSASAKAKDSNVLEWHFTSAESGQFSGDYALGVLTARDNYGLSHMHLNFPMALIFSDEGRKEYYDWIKYILSHFEVFHGYAGLSIQLPFDRHPYQFYEYEVSKKYWGITPDGASFLRGEWMRGIRSINWYTFIGAELRNQLVGQPNYLDTMKAYPELSVEEIGQTLSFKAGPLPRLGDKALALPLPYVVISQLCRVVRTEMPSDDMHTAYRGPRYSISEVYYWIRRWDSANFDQGILNLNGRKEELLPVLGDYSNDDNIVPYTGIWIPFDFEGLGKELKKGQEFPEEAEYDWNDGELDSKPAVWKLAKREDGGPVLLPNPF</sequence>
<organism evidence="1 2">
    <name type="scientific">Acinetobacter gerneri</name>
    <dbReference type="NCBI Taxonomy" id="202952"/>
    <lineage>
        <taxon>Bacteria</taxon>
        <taxon>Pseudomonadati</taxon>
        <taxon>Pseudomonadota</taxon>
        <taxon>Gammaproteobacteria</taxon>
        <taxon>Moraxellales</taxon>
        <taxon>Moraxellaceae</taxon>
        <taxon>Acinetobacter</taxon>
    </lineage>
</organism>
<dbReference type="RefSeq" id="WP_308956271.1">
    <property type="nucleotide sequence ID" value="NZ_JAVICY010000014.1"/>
</dbReference>
<accession>A0AAW8JMH5</accession>